<keyword evidence="3" id="KW-1185">Reference proteome</keyword>
<dbReference type="InterPro" id="IPR029068">
    <property type="entry name" value="Glyas_Bleomycin-R_OHBP_Dase"/>
</dbReference>
<feature type="domain" description="PhnB-like" evidence="1">
    <location>
        <begin position="3"/>
        <end position="138"/>
    </location>
</feature>
<dbReference type="PANTHER" id="PTHR33990:SF1">
    <property type="entry name" value="PROTEIN YJDN"/>
    <property type="match status" value="1"/>
</dbReference>
<dbReference type="InterPro" id="IPR028973">
    <property type="entry name" value="PhnB-like"/>
</dbReference>
<accession>A0ABW1TY42</accession>
<protein>
    <submittedName>
        <fullName evidence="2">VOC family protein</fullName>
    </submittedName>
</protein>
<dbReference type="Gene3D" id="3.10.180.10">
    <property type="entry name" value="2,3-Dihydroxybiphenyl 1,2-Dioxygenase, domain 1"/>
    <property type="match status" value="1"/>
</dbReference>
<dbReference type="CDD" id="cd06588">
    <property type="entry name" value="PhnB_like"/>
    <property type="match status" value="1"/>
</dbReference>
<gene>
    <name evidence="2" type="ORF">ACFQND_10735</name>
</gene>
<comment type="caution">
    <text evidence="2">The sequence shown here is derived from an EMBL/GenBank/DDBJ whole genome shotgun (WGS) entry which is preliminary data.</text>
</comment>
<organism evidence="2 3">
    <name type="scientific">Polaromonas aquatica</name>
    <dbReference type="NCBI Taxonomy" id="332657"/>
    <lineage>
        <taxon>Bacteria</taxon>
        <taxon>Pseudomonadati</taxon>
        <taxon>Pseudomonadota</taxon>
        <taxon>Betaproteobacteria</taxon>
        <taxon>Burkholderiales</taxon>
        <taxon>Comamonadaceae</taxon>
        <taxon>Polaromonas</taxon>
    </lineage>
</organism>
<dbReference type="PANTHER" id="PTHR33990">
    <property type="entry name" value="PROTEIN YJDN-RELATED"/>
    <property type="match status" value="1"/>
</dbReference>
<name>A0ABW1TY42_9BURK</name>
<evidence type="ECO:0000313" key="2">
    <source>
        <dbReference type="EMBL" id="MFC6281707.1"/>
    </source>
</evidence>
<dbReference type="Proteomes" id="UP001596270">
    <property type="component" value="Unassembled WGS sequence"/>
</dbReference>
<evidence type="ECO:0000313" key="3">
    <source>
        <dbReference type="Proteomes" id="UP001596270"/>
    </source>
</evidence>
<dbReference type="EMBL" id="JBHSRS010000018">
    <property type="protein sequence ID" value="MFC6281707.1"/>
    <property type="molecule type" value="Genomic_DNA"/>
</dbReference>
<reference evidence="3" key="1">
    <citation type="journal article" date="2019" name="Int. J. Syst. Evol. Microbiol.">
        <title>The Global Catalogue of Microorganisms (GCM) 10K type strain sequencing project: providing services to taxonomists for standard genome sequencing and annotation.</title>
        <authorList>
            <consortium name="The Broad Institute Genomics Platform"/>
            <consortium name="The Broad Institute Genome Sequencing Center for Infectious Disease"/>
            <person name="Wu L."/>
            <person name="Ma J."/>
        </authorList>
    </citation>
    <scope>NUCLEOTIDE SEQUENCE [LARGE SCALE GENOMIC DNA]</scope>
    <source>
        <strain evidence="3">CCUG 39402</strain>
    </source>
</reference>
<dbReference type="SUPFAM" id="SSF54593">
    <property type="entry name" value="Glyoxalase/Bleomycin resistance protein/Dihydroxybiphenyl dioxygenase"/>
    <property type="match status" value="1"/>
</dbReference>
<evidence type="ECO:0000259" key="1">
    <source>
        <dbReference type="Pfam" id="PF06983"/>
    </source>
</evidence>
<dbReference type="RefSeq" id="WP_371437315.1">
    <property type="nucleotide sequence ID" value="NZ_JBHSRS010000018.1"/>
</dbReference>
<dbReference type="Pfam" id="PF06983">
    <property type="entry name" value="3-dmu-9_3-mt"/>
    <property type="match status" value="1"/>
</dbReference>
<sequence>MQVQPYLFFDGRCEEALEFYRKTLGAEVKMMMRFKENPDTATVGCGPGEGSGPSGESIMHACFKIGDTEVMASDGMAAGKPEFKGFSLSLTAASDAEAQRLFKALGDGGQVQMPMTKTFFASSFGMVADRFGVSWMVIKPTEQ</sequence>
<proteinExistence type="predicted"/>